<gene>
    <name evidence="5" type="primary">nrdI_1</name>
    <name evidence="4" type="synonym">nrdI</name>
    <name evidence="5" type="ORF">NCTC11535_01099</name>
</gene>
<dbReference type="Gene3D" id="3.40.50.360">
    <property type="match status" value="1"/>
</dbReference>
<accession>A0ABY1VN66</accession>
<dbReference type="InterPro" id="IPR029039">
    <property type="entry name" value="Flavoprotein-like_sf"/>
</dbReference>
<dbReference type="Proteomes" id="UP000250006">
    <property type="component" value="Unassembled WGS sequence"/>
</dbReference>
<dbReference type="InterPro" id="IPR020852">
    <property type="entry name" value="RNR_Ib_NrdI_bac"/>
</dbReference>
<comment type="similarity">
    <text evidence="2 4">Belongs to the NrdI family.</text>
</comment>
<reference evidence="5 6" key="1">
    <citation type="submission" date="2018-06" db="EMBL/GenBank/DDBJ databases">
        <authorList>
            <consortium name="Pathogen Informatics"/>
            <person name="Doyle S."/>
        </authorList>
    </citation>
    <scope>NUCLEOTIDE SEQUENCE [LARGE SCALE GENOMIC DNA]</scope>
    <source>
        <strain evidence="5 6">NCTC11535</strain>
    </source>
</reference>
<evidence type="ECO:0000256" key="2">
    <source>
        <dbReference type="ARBA" id="ARBA00009942"/>
    </source>
</evidence>
<dbReference type="InterPro" id="IPR004465">
    <property type="entry name" value="RNR_NrdI"/>
</dbReference>
<keyword evidence="6" id="KW-1185">Reference proteome</keyword>
<protein>
    <recommendedName>
        <fullName evidence="3 4">Protein NrdI</fullName>
    </recommendedName>
</protein>
<comment type="function">
    <text evidence="1 4">Probably involved in ribonucleotide reductase function.</text>
</comment>
<dbReference type="PANTHER" id="PTHR37297:SF1">
    <property type="entry name" value="PROTEIN NRDI"/>
    <property type="match status" value="1"/>
</dbReference>
<dbReference type="HAMAP" id="MF_00128">
    <property type="entry name" value="NrdI"/>
    <property type="match status" value="1"/>
</dbReference>
<dbReference type="EMBL" id="UAPQ01000006">
    <property type="protein sequence ID" value="SPT53435.1"/>
    <property type="molecule type" value="Genomic_DNA"/>
</dbReference>
<evidence type="ECO:0000256" key="4">
    <source>
        <dbReference type="HAMAP-Rule" id="MF_00128"/>
    </source>
</evidence>
<evidence type="ECO:0000256" key="3">
    <source>
        <dbReference type="ARBA" id="ARBA00020129"/>
    </source>
</evidence>
<evidence type="ECO:0000256" key="1">
    <source>
        <dbReference type="ARBA" id="ARBA00003999"/>
    </source>
</evidence>
<name>A0ABY1VN66_9ACTO</name>
<organism evidence="5 6">
    <name type="scientific">Actinomyces bovis</name>
    <dbReference type="NCBI Taxonomy" id="1658"/>
    <lineage>
        <taxon>Bacteria</taxon>
        <taxon>Bacillati</taxon>
        <taxon>Actinomycetota</taxon>
        <taxon>Actinomycetes</taxon>
        <taxon>Actinomycetales</taxon>
        <taxon>Actinomycetaceae</taxon>
        <taxon>Actinomyces</taxon>
    </lineage>
</organism>
<dbReference type="PANTHER" id="PTHR37297">
    <property type="entry name" value="PROTEIN NRDI"/>
    <property type="match status" value="1"/>
</dbReference>
<proteinExistence type="inferred from homology"/>
<evidence type="ECO:0000313" key="6">
    <source>
        <dbReference type="Proteomes" id="UP000250006"/>
    </source>
</evidence>
<dbReference type="SUPFAM" id="SSF52218">
    <property type="entry name" value="Flavoproteins"/>
    <property type="match status" value="1"/>
</dbReference>
<comment type="caution">
    <text evidence="5">The sequence shown here is derived from an EMBL/GenBank/DDBJ whole genome shotgun (WGS) entry which is preliminary data.</text>
</comment>
<dbReference type="RefSeq" id="WP_111836361.1">
    <property type="nucleotide sequence ID" value="NZ_UAPQ01000006.1"/>
</dbReference>
<dbReference type="Pfam" id="PF07972">
    <property type="entry name" value="Flavodoxin_NdrI"/>
    <property type="match status" value="1"/>
</dbReference>
<evidence type="ECO:0000313" key="5">
    <source>
        <dbReference type="EMBL" id="SPT53435.1"/>
    </source>
</evidence>
<dbReference type="NCBIfam" id="TIGR00333">
    <property type="entry name" value="nrdI"/>
    <property type="match status" value="1"/>
</dbReference>
<dbReference type="PIRSF" id="PIRSF005087">
    <property type="entry name" value="NrdI"/>
    <property type="match status" value="1"/>
</dbReference>
<sequence length="154" mass="16994">MPTPPPPGIRPVPAEESHDLVYFSSASRNTHRFVQRVGRPATRIPLRPRTEGMIQVCRPYVILVPTYGGGDLSKALPRQVAQFLNVPANRSLLRGVISSGNTNFGTAYCAAGPIIARKCQVPDMYRFELLGTDEDVLTVREGLERFWDESSLAA</sequence>